<dbReference type="OrthoDB" id="2018133at2759"/>
<dbReference type="InterPro" id="IPR051053">
    <property type="entry name" value="ECH/Chromodomain_protein"/>
</dbReference>
<dbReference type="CDD" id="cd06558">
    <property type="entry name" value="crotonase-like"/>
    <property type="match status" value="1"/>
</dbReference>
<dbReference type="InterPro" id="IPR001753">
    <property type="entry name" value="Enoyl-CoA_hydra/iso"/>
</dbReference>
<dbReference type="PANTHER" id="PTHR43684">
    <property type="match status" value="1"/>
</dbReference>
<dbReference type="InterPro" id="IPR029045">
    <property type="entry name" value="ClpP/crotonase-like_dom_sf"/>
</dbReference>
<evidence type="ECO:0000313" key="3">
    <source>
        <dbReference type="EMBL" id="OJZ92433.1"/>
    </source>
</evidence>
<feature type="region of interest" description="Disordered" evidence="2">
    <location>
        <begin position="1"/>
        <end position="30"/>
    </location>
</feature>
<comment type="similarity">
    <text evidence="1">Belongs to the enoyl-CoA hydratase/isomerase family.</text>
</comment>
<sequence length="335" mass="36884">MSITLPPSYESHPTTHIKLSHHPPNTPSPTPVIIITLNRPDKRNAFTSTMAQELEWAFTTLDRDPRVKVIILTGSGDTFCAGADLEIGFSVGEKGKEKLNLRDYRDSGGRVALSIHRCRKPTIAAMQGSAVGVGMTMTLPAAIRHVPPLPQLHTIPNIILLTTMVYRIAHTPSKYGFVFARRGITMESCSSYLLPRLIGYSRAMYLVSTGAVYPPTSPHFGGLFAETFPTKEGVVKRAVELASEMAQLVSPMAGALNRALMWRAPASVEEAHLIESRVLGHMFASEDQKEGVGAFFEKRKPEFKCDLDVDGPGNYPWWAEVDIDPRGEVENKSKL</sequence>
<dbReference type="Pfam" id="PF00378">
    <property type="entry name" value="ECH_1"/>
    <property type="match status" value="2"/>
</dbReference>
<dbReference type="SUPFAM" id="SSF52096">
    <property type="entry name" value="ClpP/crotonase"/>
    <property type="match status" value="1"/>
</dbReference>
<dbReference type="VEuPathDB" id="FungiDB:ASPFODRAFT_28200"/>
<evidence type="ECO:0000256" key="2">
    <source>
        <dbReference type="SAM" id="MobiDB-lite"/>
    </source>
</evidence>
<dbReference type="Proteomes" id="UP000184063">
    <property type="component" value="Unassembled WGS sequence"/>
</dbReference>
<dbReference type="Gene3D" id="3.90.226.10">
    <property type="entry name" value="2-enoyl-CoA Hydratase, Chain A, domain 1"/>
    <property type="match status" value="2"/>
</dbReference>
<proteinExistence type="inferred from homology"/>
<reference evidence="4" key="1">
    <citation type="journal article" date="2017" name="Genome Biol.">
        <title>Comparative genomics reveals high biological diversity and specific adaptations in the industrially and medically important fungal genus Aspergillus.</title>
        <authorList>
            <person name="de Vries R.P."/>
            <person name="Riley R."/>
            <person name="Wiebenga A."/>
            <person name="Aguilar-Osorio G."/>
            <person name="Amillis S."/>
            <person name="Uchima C.A."/>
            <person name="Anderluh G."/>
            <person name="Asadollahi M."/>
            <person name="Askin M."/>
            <person name="Barry K."/>
            <person name="Battaglia E."/>
            <person name="Bayram O."/>
            <person name="Benocci T."/>
            <person name="Braus-Stromeyer S.A."/>
            <person name="Caldana C."/>
            <person name="Canovas D."/>
            <person name="Cerqueira G.C."/>
            <person name="Chen F."/>
            <person name="Chen W."/>
            <person name="Choi C."/>
            <person name="Clum A."/>
            <person name="Dos Santos R.A."/>
            <person name="Damasio A.R."/>
            <person name="Diallinas G."/>
            <person name="Emri T."/>
            <person name="Fekete E."/>
            <person name="Flipphi M."/>
            <person name="Freyberg S."/>
            <person name="Gallo A."/>
            <person name="Gournas C."/>
            <person name="Habgood R."/>
            <person name="Hainaut M."/>
            <person name="Harispe M.L."/>
            <person name="Henrissat B."/>
            <person name="Hilden K.S."/>
            <person name="Hope R."/>
            <person name="Hossain A."/>
            <person name="Karabika E."/>
            <person name="Karaffa L."/>
            <person name="Karanyi Z."/>
            <person name="Krasevec N."/>
            <person name="Kuo A."/>
            <person name="Kusch H."/>
            <person name="LaButti K."/>
            <person name="Lagendijk E.L."/>
            <person name="Lapidus A."/>
            <person name="Levasseur A."/>
            <person name="Lindquist E."/>
            <person name="Lipzen A."/>
            <person name="Logrieco A.F."/>
            <person name="MacCabe A."/>
            <person name="Maekelae M.R."/>
            <person name="Malavazi I."/>
            <person name="Melin P."/>
            <person name="Meyer V."/>
            <person name="Mielnichuk N."/>
            <person name="Miskei M."/>
            <person name="Molnar A.P."/>
            <person name="Mule G."/>
            <person name="Ngan C.Y."/>
            <person name="Orejas M."/>
            <person name="Orosz E."/>
            <person name="Ouedraogo J.P."/>
            <person name="Overkamp K.M."/>
            <person name="Park H.-S."/>
            <person name="Perrone G."/>
            <person name="Piumi F."/>
            <person name="Punt P.J."/>
            <person name="Ram A.F."/>
            <person name="Ramon A."/>
            <person name="Rauscher S."/>
            <person name="Record E."/>
            <person name="Riano-Pachon D.M."/>
            <person name="Robert V."/>
            <person name="Roehrig J."/>
            <person name="Ruller R."/>
            <person name="Salamov A."/>
            <person name="Salih N.S."/>
            <person name="Samson R.A."/>
            <person name="Sandor E."/>
            <person name="Sanguinetti M."/>
            <person name="Schuetze T."/>
            <person name="Sepcic K."/>
            <person name="Shelest E."/>
            <person name="Sherlock G."/>
            <person name="Sophianopoulou V."/>
            <person name="Squina F.M."/>
            <person name="Sun H."/>
            <person name="Susca A."/>
            <person name="Todd R.B."/>
            <person name="Tsang A."/>
            <person name="Unkles S.E."/>
            <person name="van de Wiele N."/>
            <person name="van Rossen-Uffink D."/>
            <person name="Oliveira J.V."/>
            <person name="Vesth T.C."/>
            <person name="Visser J."/>
            <person name="Yu J.-H."/>
            <person name="Zhou M."/>
            <person name="Andersen M.R."/>
            <person name="Archer D.B."/>
            <person name="Baker S.E."/>
            <person name="Benoit I."/>
            <person name="Brakhage A.A."/>
            <person name="Braus G.H."/>
            <person name="Fischer R."/>
            <person name="Frisvad J.C."/>
            <person name="Goldman G.H."/>
            <person name="Houbraken J."/>
            <person name="Oakley B."/>
            <person name="Pocsi I."/>
            <person name="Scazzocchio C."/>
            <person name="Seiboth B."/>
            <person name="vanKuyk P.A."/>
            <person name="Wortman J."/>
            <person name="Dyer P.S."/>
            <person name="Grigoriev I.V."/>
        </authorList>
    </citation>
    <scope>NUCLEOTIDE SEQUENCE [LARGE SCALE GENOMIC DNA]</scope>
    <source>
        <strain evidence="4">CBS 106.47</strain>
    </source>
</reference>
<dbReference type="PANTHER" id="PTHR43684:SF4">
    <property type="entry name" value="ENOYL-COA HYDRATASE_ISOMERASE FAMILY PROTEIN (AFU_ORTHOLOGUE AFUA_1G01890)"/>
    <property type="match status" value="1"/>
</dbReference>
<dbReference type="AlphaFoldDB" id="A0A1M3U092"/>
<organism evidence="3 4">
    <name type="scientific">Aspergillus luchuensis (strain CBS 106.47)</name>
    <dbReference type="NCBI Taxonomy" id="1137211"/>
    <lineage>
        <taxon>Eukaryota</taxon>
        <taxon>Fungi</taxon>
        <taxon>Dikarya</taxon>
        <taxon>Ascomycota</taxon>
        <taxon>Pezizomycotina</taxon>
        <taxon>Eurotiomycetes</taxon>
        <taxon>Eurotiomycetidae</taxon>
        <taxon>Eurotiales</taxon>
        <taxon>Aspergillaceae</taxon>
        <taxon>Aspergillus</taxon>
        <taxon>Aspergillus subgen. Circumdati</taxon>
    </lineage>
</organism>
<evidence type="ECO:0000313" key="4">
    <source>
        <dbReference type="Proteomes" id="UP000184063"/>
    </source>
</evidence>
<evidence type="ECO:0000256" key="1">
    <source>
        <dbReference type="ARBA" id="ARBA00005254"/>
    </source>
</evidence>
<dbReference type="InterPro" id="IPR014748">
    <property type="entry name" value="Enoyl-CoA_hydra_C"/>
</dbReference>
<evidence type="ECO:0008006" key="5">
    <source>
        <dbReference type="Google" id="ProtNLM"/>
    </source>
</evidence>
<dbReference type="EMBL" id="KV878236">
    <property type="protein sequence ID" value="OJZ92433.1"/>
    <property type="molecule type" value="Genomic_DNA"/>
</dbReference>
<name>A0A1M3U092_ASPLC</name>
<dbReference type="Gene3D" id="1.10.12.10">
    <property type="entry name" value="Lyase 2-enoyl-coa Hydratase, Chain A, domain 2"/>
    <property type="match status" value="1"/>
</dbReference>
<gene>
    <name evidence="3" type="ORF">ASPFODRAFT_28200</name>
</gene>
<accession>A0A1M3U092</accession>
<protein>
    <recommendedName>
        <fullName evidence="5">Enoyl-CoA hydratase</fullName>
    </recommendedName>
</protein>